<evidence type="ECO:0008006" key="3">
    <source>
        <dbReference type="Google" id="ProtNLM"/>
    </source>
</evidence>
<keyword evidence="2" id="KW-1185">Reference proteome</keyword>
<reference evidence="1 2" key="1">
    <citation type="submission" date="2006-03" db="EMBL/GenBank/DDBJ databases">
        <title>Complete sequence of Methylobacillus flagellatus KT.</title>
        <authorList>
            <consortium name="US DOE Joint Genome Institute"/>
            <person name="Copeland A."/>
            <person name="Lucas S."/>
            <person name="Lapidus A."/>
            <person name="Barry K."/>
            <person name="Detter J.C."/>
            <person name="Glavina del Rio T."/>
            <person name="Hammon N."/>
            <person name="Israni S."/>
            <person name="Dalin E."/>
            <person name="Tice H."/>
            <person name="Pitluck S."/>
            <person name="Brettin T."/>
            <person name="Bruce D."/>
            <person name="Han C."/>
            <person name="Tapia R."/>
            <person name="Saunders E."/>
            <person name="Gilna P."/>
            <person name="Schmutz J."/>
            <person name="Larimer F."/>
            <person name="Land M."/>
            <person name="Kyrpides N."/>
            <person name="Anderson I."/>
            <person name="Richardson P."/>
        </authorList>
    </citation>
    <scope>NUCLEOTIDE SEQUENCE [LARGE SCALE GENOMIC DNA]</scope>
    <source>
        <strain evidence="2">KT / ATCC 51484 / DSM 6875</strain>
    </source>
</reference>
<dbReference type="InterPro" id="IPR021856">
    <property type="entry name" value="DUF3465"/>
</dbReference>
<dbReference type="STRING" id="265072.Mfla_2466"/>
<organism evidence="1 2">
    <name type="scientific">Methylobacillus flagellatus (strain ATCC 51484 / DSM 6875 / VKM B-1610 / KT)</name>
    <dbReference type="NCBI Taxonomy" id="265072"/>
    <lineage>
        <taxon>Bacteria</taxon>
        <taxon>Pseudomonadati</taxon>
        <taxon>Pseudomonadota</taxon>
        <taxon>Betaproteobacteria</taxon>
        <taxon>Nitrosomonadales</taxon>
        <taxon>Methylophilaceae</taxon>
        <taxon>Methylobacillus</taxon>
    </lineage>
</organism>
<dbReference type="Proteomes" id="UP000002440">
    <property type="component" value="Chromosome"/>
</dbReference>
<dbReference type="Pfam" id="PF11948">
    <property type="entry name" value="DUF3465"/>
    <property type="match status" value="1"/>
</dbReference>
<proteinExistence type="predicted"/>
<name>Q1GYF6_METFK</name>
<dbReference type="KEGG" id="mfa:Mfla_2466"/>
<dbReference type="HOGENOM" id="CLU_106707_2_0_4"/>
<dbReference type="EMBL" id="CP000284">
    <property type="protein sequence ID" value="ABE50731.1"/>
    <property type="molecule type" value="Genomic_DNA"/>
</dbReference>
<protein>
    <recommendedName>
        <fullName evidence="3">DUF3465 domain-containing protein</fullName>
    </recommendedName>
</protein>
<dbReference type="AlphaFoldDB" id="Q1GYF6"/>
<accession>Q1GYF6</accession>
<sequence>MPFGLPRQRSRAANPRRTIKMASVRALHRLHRRDSAPHENIVNRFLWLVVAIAAAYTFFHFTQPGQHDAAGVQAVSVSSHAAANQRIAQAFSQREHGVAVQSAGVVSKVLPDDNDGSRHQRFILELDNGMTVLVAHNIDLAPRLDGLEVGDVVEFNGVYEWNAKGGVIHWTHHDPRGQHAGGWLRYQGRLYQ</sequence>
<dbReference type="eggNOG" id="COG1463">
    <property type="taxonomic scope" value="Bacteria"/>
</dbReference>
<gene>
    <name evidence="1" type="ordered locus">Mfla_2466</name>
</gene>
<evidence type="ECO:0000313" key="2">
    <source>
        <dbReference type="Proteomes" id="UP000002440"/>
    </source>
</evidence>
<evidence type="ECO:0000313" key="1">
    <source>
        <dbReference type="EMBL" id="ABE50731.1"/>
    </source>
</evidence>